<keyword evidence="2" id="KW-1185">Reference proteome</keyword>
<proteinExistence type="predicted"/>
<evidence type="ECO:0000313" key="2">
    <source>
        <dbReference type="Proteomes" id="UP000194933"/>
    </source>
</evidence>
<organism evidence="1 2">
    <name type="scientific">Candidatus Enterococcus wittei</name>
    <dbReference type="NCBI Taxonomy" id="1987383"/>
    <lineage>
        <taxon>Bacteria</taxon>
        <taxon>Bacillati</taxon>
        <taxon>Bacillota</taxon>
        <taxon>Bacilli</taxon>
        <taxon>Lactobacillales</taxon>
        <taxon>Enterococcaceae</taxon>
        <taxon>Enterococcus</taxon>
    </lineage>
</organism>
<dbReference type="EMBL" id="NGMO01000002">
    <property type="protein sequence ID" value="OTP11121.1"/>
    <property type="molecule type" value="Genomic_DNA"/>
</dbReference>
<sequence length="25" mass="3167">EMSEWMMKSKKSLEKFINNIKKHWI</sequence>
<name>A0A242K0D7_9ENTE</name>
<reference evidence="1 2" key="1">
    <citation type="submission" date="2017-05" db="EMBL/GenBank/DDBJ databases">
        <title>The Genome Sequence of Enterococcus sp. 10A9_DIV0425.</title>
        <authorList>
            <consortium name="The Broad Institute Genomics Platform"/>
            <consortium name="The Broad Institute Genomic Center for Infectious Diseases"/>
            <person name="Earl A."/>
            <person name="Manson A."/>
            <person name="Schwartman J."/>
            <person name="Gilmore M."/>
            <person name="Abouelleil A."/>
            <person name="Cao P."/>
            <person name="Chapman S."/>
            <person name="Cusick C."/>
            <person name="Shea T."/>
            <person name="Young S."/>
            <person name="Neafsey D."/>
            <person name="Nusbaum C."/>
            <person name="Birren B."/>
        </authorList>
    </citation>
    <scope>NUCLEOTIDE SEQUENCE [LARGE SCALE GENOMIC DNA]</scope>
    <source>
        <strain evidence="1 2">10A9_DIV0425</strain>
    </source>
</reference>
<protein>
    <submittedName>
        <fullName evidence="1">Uncharacterized protein</fullName>
    </submittedName>
</protein>
<evidence type="ECO:0000313" key="1">
    <source>
        <dbReference type="EMBL" id="OTP11121.1"/>
    </source>
</evidence>
<dbReference type="AlphaFoldDB" id="A0A242K0D7"/>
<comment type="caution">
    <text evidence="1">The sequence shown here is derived from an EMBL/GenBank/DDBJ whole genome shotgun (WGS) entry which is preliminary data.</text>
</comment>
<accession>A0A242K0D7</accession>
<feature type="non-terminal residue" evidence="1">
    <location>
        <position position="1"/>
    </location>
</feature>
<gene>
    <name evidence="1" type="ORF">A5844_001255</name>
</gene>
<dbReference type="Proteomes" id="UP000194933">
    <property type="component" value="Unassembled WGS sequence"/>
</dbReference>